<dbReference type="Proteomes" id="UP000827092">
    <property type="component" value="Unassembled WGS sequence"/>
</dbReference>
<keyword evidence="2" id="KW-1185">Reference proteome</keyword>
<protein>
    <submittedName>
        <fullName evidence="1">Uncharacterized protein</fullName>
    </submittedName>
</protein>
<dbReference type="AlphaFoldDB" id="A0AAV6U140"/>
<name>A0AAV6U140_9ARAC</name>
<organism evidence="1 2">
    <name type="scientific">Oedothorax gibbosus</name>
    <dbReference type="NCBI Taxonomy" id="931172"/>
    <lineage>
        <taxon>Eukaryota</taxon>
        <taxon>Metazoa</taxon>
        <taxon>Ecdysozoa</taxon>
        <taxon>Arthropoda</taxon>
        <taxon>Chelicerata</taxon>
        <taxon>Arachnida</taxon>
        <taxon>Araneae</taxon>
        <taxon>Araneomorphae</taxon>
        <taxon>Entelegynae</taxon>
        <taxon>Araneoidea</taxon>
        <taxon>Linyphiidae</taxon>
        <taxon>Erigoninae</taxon>
        <taxon>Oedothorax</taxon>
    </lineage>
</organism>
<accession>A0AAV6U140</accession>
<evidence type="ECO:0000313" key="2">
    <source>
        <dbReference type="Proteomes" id="UP000827092"/>
    </source>
</evidence>
<reference evidence="1 2" key="1">
    <citation type="journal article" date="2022" name="Nat. Ecol. Evol.">
        <title>A masculinizing supergene underlies an exaggerated male reproductive morph in a spider.</title>
        <authorList>
            <person name="Hendrickx F."/>
            <person name="De Corte Z."/>
            <person name="Sonet G."/>
            <person name="Van Belleghem S.M."/>
            <person name="Kostlbacher S."/>
            <person name="Vangestel C."/>
        </authorList>
    </citation>
    <scope>NUCLEOTIDE SEQUENCE [LARGE SCALE GENOMIC DNA]</scope>
    <source>
        <strain evidence="1">W744_W776</strain>
    </source>
</reference>
<sequence>MQRRIYLVGRSSYSWIHPSGYMKGCYSEMCYLYPFEDVQDSKVVDGRDIGQESTASIRTVVLLKETN</sequence>
<comment type="caution">
    <text evidence="1">The sequence shown here is derived from an EMBL/GenBank/DDBJ whole genome shotgun (WGS) entry which is preliminary data.</text>
</comment>
<evidence type="ECO:0000313" key="1">
    <source>
        <dbReference type="EMBL" id="KAG8177764.1"/>
    </source>
</evidence>
<gene>
    <name evidence="1" type="ORF">JTE90_011102</name>
</gene>
<dbReference type="EMBL" id="JAFNEN010000752">
    <property type="protein sequence ID" value="KAG8177764.1"/>
    <property type="molecule type" value="Genomic_DNA"/>
</dbReference>
<proteinExistence type="predicted"/>